<organism evidence="2 3">
    <name type="scientific">Cytospora paraplurivora</name>
    <dbReference type="NCBI Taxonomy" id="2898453"/>
    <lineage>
        <taxon>Eukaryota</taxon>
        <taxon>Fungi</taxon>
        <taxon>Dikarya</taxon>
        <taxon>Ascomycota</taxon>
        <taxon>Pezizomycotina</taxon>
        <taxon>Sordariomycetes</taxon>
        <taxon>Sordariomycetidae</taxon>
        <taxon>Diaporthales</taxon>
        <taxon>Cytosporaceae</taxon>
        <taxon>Cytospora</taxon>
    </lineage>
</organism>
<evidence type="ECO:0000256" key="1">
    <source>
        <dbReference type="SAM" id="MobiDB-lite"/>
    </source>
</evidence>
<accession>A0AAN9UFP1</accession>
<dbReference type="EMBL" id="JAJSPL020000005">
    <property type="protein sequence ID" value="KAK7746788.1"/>
    <property type="molecule type" value="Genomic_DNA"/>
</dbReference>
<evidence type="ECO:0000313" key="2">
    <source>
        <dbReference type="EMBL" id="KAK7746788.1"/>
    </source>
</evidence>
<dbReference type="AlphaFoldDB" id="A0AAN9UFP1"/>
<evidence type="ECO:0000313" key="3">
    <source>
        <dbReference type="Proteomes" id="UP001320245"/>
    </source>
</evidence>
<name>A0AAN9UFP1_9PEZI</name>
<proteinExistence type="predicted"/>
<dbReference type="Proteomes" id="UP001320245">
    <property type="component" value="Unassembled WGS sequence"/>
</dbReference>
<sequence length="127" mass="13808">MGAQQPQQHHAHEQKPPPRGELFTDQDDRTNIDELESLLTYDMVGADWSDSLGNPIPPCSVEEAVDISQQIIKDAMNTSATEETFLLHVAALAGSSLLRSGRSVQVQKMISGDGFNHPGDIGAQQLE</sequence>
<reference evidence="2 3" key="1">
    <citation type="journal article" date="2023" name="PLoS ONE">
        <title>Cytospora paraplurivora sp. nov. isolated from orchards with fruit tree decline syndrome in Ontario, Canada.</title>
        <authorList>
            <person name="Ilyukhin E."/>
            <person name="Nguyen H.D.T."/>
            <person name="Castle A.J."/>
            <person name="Ellouze W."/>
        </authorList>
    </citation>
    <scope>NUCLEOTIDE SEQUENCE [LARGE SCALE GENOMIC DNA]</scope>
    <source>
        <strain evidence="2 3">FDS-564</strain>
    </source>
</reference>
<comment type="caution">
    <text evidence="2">The sequence shown here is derived from an EMBL/GenBank/DDBJ whole genome shotgun (WGS) entry which is preliminary data.</text>
</comment>
<keyword evidence="3" id="KW-1185">Reference proteome</keyword>
<gene>
    <name evidence="2" type="ORF">SLS53_001976</name>
</gene>
<feature type="region of interest" description="Disordered" evidence="1">
    <location>
        <begin position="1"/>
        <end position="27"/>
    </location>
</feature>
<protein>
    <submittedName>
        <fullName evidence="2">Uncharacterized protein</fullName>
    </submittedName>
</protein>